<name>A0A849C0R8_9NOCA</name>
<dbReference type="Proteomes" id="UP000586827">
    <property type="component" value="Unassembled WGS sequence"/>
</dbReference>
<dbReference type="EMBL" id="JABELX010000001">
    <property type="protein sequence ID" value="NNH68589.1"/>
    <property type="molecule type" value="Genomic_DNA"/>
</dbReference>
<comment type="caution">
    <text evidence="2">The sequence shown here is derived from an EMBL/GenBank/DDBJ whole genome shotgun (WGS) entry which is preliminary data.</text>
</comment>
<evidence type="ECO:0000256" key="1">
    <source>
        <dbReference type="SAM" id="Phobius"/>
    </source>
</evidence>
<protein>
    <submittedName>
        <fullName evidence="2">Uncharacterized protein</fullName>
    </submittedName>
</protein>
<feature type="transmembrane region" description="Helical" evidence="1">
    <location>
        <begin position="15"/>
        <end position="37"/>
    </location>
</feature>
<keyword evidence="1" id="KW-0472">Membrane</keyword>
<dbReference type="RefSeq" id="WP_169815044.1">
    <property type="nucleotide sequence ID" value="NZ_JABELX010000001.1"/>
</dbReference>
<accession>A0A849C0R8</accession>
<dbReference type="AlphaFoldDB" id="A0A849C0R8"/>
<proteinExistence type="predicted"/>
<organism evidence="2 3">
    <name type="scientific">Nocardia uniformis</name>
    <dbReference type="NCBI Taxonomy" id="53432"/>
    <lineage>
        <taxon>Bacteria</taxon>
        <taxon>Bacillati</taxon>
        <taxon>Actinomycetota</taxon>
        <taxon>Actinomycetes</taxon>
        <taxon>Mycobacteriales</taxon>
        <taxon>Nocardiaceae</taxon>
        <taxon>Nocardia</taxon>
    </lineage>
</organism>
<reference evidence="2 3" key="1">
    <citation type="submission" date="2020-05" db="EMBL/GenBank/DDBJ databases">
        <title>MicrobeNet Type strains.</title>
        <authorList>
            <person name="Nicholson A.C."/>
        </authorList>
    </citation>
    <scope>NUCLEOTIDE SEQUENCE [LARGE SCALE GENOMIC DNA]</scope>
    <source>
        <strain evidence="2 3">JCM 3224</strain>
    </source>
</reference>
<keyword evidence="1" id="KW-0812">Transmembrane</keyword>
<keyword evidence="1" id="KW-1133">Transmembrane helix</keyword>
<evidence type="ECO:0000313" key="3">
    <source>
        <dbReference type="Proteomes" id="UP000586827"/>
    </source>
</evidence>
<gene>
    <name evidence="2" type="ORF">HLB23_01610</name>
</gene>
<sequence>MRYEDGIDVLADHPVLLAIPAFVPAIAVVTVVVLIAVRDRCVEDDEGSERPTREDNR</sequence>
<keyword evidence="3" id="KW-1185">Reference proteome</keyword>
<evidence type="ECO:0000313" key="2">
    <source>
        <dbReference type="EMBL" id="NNH68589.1"/>
    </source>
</evidence>